<keyword evidence="2" id="KW-1185">Reference proteome</keyword>
<evidence type="ECO:0000313" key="3">
    <source>
        <dbReference type="WBParaSite" id="HPLM_0001949001-mRNA-1"/>
    </source>
</evidence>
<dbReference type="OrthoDB" id="41532at2759"/>
<dbReference type="Proteomes" id="UP000268014">
    <property type="component" value="Unassembled WGS sequence"/>
</dbReference>
<evidence type="ECO:0000313" key="2">
    <source>
        <dbReference type="Proteomes" id="UP000268014"/>
    </source>
</evidence>
<organism evidence="3">
    <name type="scientific">Haemonchus placei</name>
    <name type="common">Barber's pole worm</name>
    <dbReference type="NCBI Taxonomy" id="6290"/>
    <lineage>
        <taxon>Eukaryota</taxon>
        <taxon>Metazoa</taxon>
        <taxon>Ecdysozoa</taxon>
        <taxon>Nematoda</taxon>
        <taxon>Chromadorea</taxon>
        <taxon>Rhabditida</taxon>
        <taxon>Rhabditina</taxon>
        <taxon>Rhabditomorpha</taxon>
        <taxon>Strongyloidea</taxon>
        <taxon>Trichostrongylidae</taxon>
        <taxon>Haemonchus</taxon>
    </lineage>
</organism>
<proteinExistence type="predicted"/>
<dbReference type="EMBL" id="UZAF01021361">
    <property type="protein sequence ID" value="VDO77520.1"/>
    <property type="molecule type" value="Genomic_DNA"/>
</dbReference>
<evidence type="ECO:0000313" key="1">
    <source>
        <dbReference type="EMBL" id="VDO77520.1"/>
    </source>
</evidence>
<name>A0A0N4X548_HAEPC</name>
<dbReference type="WBParaSite" id="HPLM_0001949001-mRNA-1">
    <property type="protein sequence ID" value="HPLM_0001949001-mRNA-1"/>
    <property type="gene ID" value="HPLM_0001949001"/>
</dbReference>
<sequence>MLRRCLYGIHGIRQYNQKVDPSTVFDFIPASSVDIKDIVDLCANEFILDEPHSKVRNFATKKDLLTSALWPIPRLRRTSRRYPTLYEEKTQKFSIRR</sequence>
<reference evidence="3" key="1">
    <citation type="submission" date="2017-02" db="UniProtKB">
        <authorList>
            <consortium name="WormBaseParasite"/>
        </authorList>
    </citation>
    <scope>IDENTIFICATION</scope>
</reference>
<gene>
    <name evidence="1" type="ORF">HPLM_LOCUS19482</name>
</gene>
<protein>
    <submittedName>
        <fullName evidence="3">39S ribosomal protein L50, mitochondrial</fullName>
    </submittedName>
</protein>
<dbReference type="AlphaFoldDB" id="A0A0N4X548"/>
<accession>A0A0N4X548</accession>
<reference evidence="1 2" key="2">
    <citation type="submission" date="2018-11" db="EMBL/GenBank/DDBJ databases">
        <authorList>
            <consortium name="Pathogen Informatics"/>
        </authorList>
    </citation>
    <scope>NUCLEOTIDE SEQUENCE [LARGE SCALE GENOMIC DNA]</scope>
    <source>
        <strain evidence="1 2">MHpl1</strain>
    </source>
</reference>